<evidence type="ECO:0000313" key="2">
    <source>
        <dbReference type="EMBL" id="WAL58932.1"/>
    </source>
</evidence>
<keyword evidence="3" id="KW-1185">Reference proteome</keyword>
<reference evidence="2" key="1">
    <citation type="submission" date="2022-12" db="EMBL/GenBank/DDBJ databases">
        <title>Polyphasic identification of a Novel Hot-Spring Cyanobacterium Ocullathermofonsia sinensis gen nov. sp. nov. and Genomic Insights on its Adaptations to the Thermal Habitat.</title>
        <authorList>
            <person name="Daroch M."/>
            <person name="Tang J."/>
            <person name="Jiang Y."/>
        </authorList>
    </citation>
    <scope>NUCLEOTIDE SEQUENCE</scope>
    <source>
        <strain evidence="2">PKUAC-SCTA174</strain>
    </source>
</reference>
<dbReference type="RefSeq" id="WP_268608388.1">
    <property type="nucleotide sequence ID" value="NZ_CP113797.1"/>
</dbReference>
<organism evidence="2 3">
    <name type="scientific">Thermocoleostomius sinensis A174</name>
    <dbReference type="NCBI Taxonomy" id="2016057"/>
    <lineage>
        <taxon>Bacteria</taxon>
        <taxon>Bacillati</taxon>
        <taxon>Cyanobacteriota</taxon>
        <taxon>Cyanophyceae</taxon>
        <taxon>Oculatellales</taxon>
        <taxon>Oculatellaceae</taxon>
        <taxon>Thermocoleostomius</taxon>
    </lineage>
</organism>
<gene>
    <name evidence="2" type="ORF">OXH18_17370</name>
</gene>
<dbReference type="Proteomes" id="UP001163152">
    <property type="component" value="Chromosome"/>
</dbReference>
<accession>A0A9E8ZBR7</accession>
<proteinExistence type="predicted"/>
<dbReference type="InterPro" id="IPR027372">
    <property type="entry name" value="Phytase-like_dom"/>
</dbReference>
<sequence length="407" mass="44789">MQFPCLPAIVHNIQFDNLSRLLRPRLVTLLFLILLSGCTLPQVKAEDRVFLPLSLDYLGEYTLPKQEFEGTPVGGLSGMTYNRQRDRFYAISDDRSRLAPARFYTLKLVLDVASSSDTQASLGIQSVDIEKVTTLLAKDGNPYPPDSVDLEGIALSPQRSLFISSEGNSQQGIAPFIAEFDLETGQWQRQLPIPDRYLPQTIDGQPIGVQNNLGFESLTLNADGSTGNPLEPFRVFAATEAPLYQDLSLESPSDETNPDPIRFLHYLIGDDRSTLLAEHLYLAEPIPEGAEGGLTELLTLDQGGHFLSLERSFGLTTGLNAQIFQLATGGATDISGIPAFQGDWSGVTPIHKRLLLDLTALNIQLDNLEGMTLGPRLPDGTQSLLLVSDDNFSDLQITQFLLFRLRQ</sequence>
<dbReference type="PANTHER" id="PTHR37957:SF1">
    <property type="entry name" value="PHYTASE-LIKE DOMAIN-CONTAINING PROTEIN"/>
    <property type="match status" value="1"/>
</dbReference>
<evidence type="ECO:0000259" key="1">
    <source>
        <dbReference type="Pfam" id="PF13449"/>
    </source>
</evidence>
<dbReference type="PANTHER" id="PTHR37957">
    <property type="entry name" value="BLR7070 PROTEIN"/>
    <property type="match status" value="1"/>
</dbReference>
<evidence type="ECO:0000313" key="3">
    <source>
        <dbReference type="Proteomes" id="UP001163152"/>
    </source>
</evidence>
<dbReference type="AlphaFoldDB" id="A0A9E8ZBR7"/>
<dbReference type="KEGG" id="tsin:OXH18_17370"/>
<dbReference type="Pfam" id="PF13449">
    <property type="entry name" value="Phytase-like"/>
    <property type="match status" value="1"/>
</dbReference>
<feature type="domain" description="Phytase-like" evidence="1">
    <location>
        <begin position="71"/>
        <end position="392"/>
    </location>
</feature>
<dbReference type="EMBL" id="CP113797">
    <property type="protein sequence ID" value="WAL58932.1"/>
    <property type="molecule type" value="Genomic_DNA"/>
</dbReference>
<protein>
    <submittedName>
        <fullName evidence="2">Esterase-like activity of phytase family protein</fullName>
    </submittedName>
</protein>
<name>A0A9E8ZBR7_9CYAN</name>